<dbReference type="OrthoDB" id="265281at2157"/>
<feature type="domain" description="DUF8069" evidence="1">
    <location>
        <begin position="1"/>
        <end position="92"/>
    </location>
</feature>
<proteinExistence type="predicted"/>
<gene>
    <name evidence="2" type="ORF">FEJ81_20880</name>
</gene>
<organism evidence="2 3">
    <name type="scientific">Natrinema versiforme</name>
    <dbReference type="NCBI Taxonomy" id="88724"/>
    <lineage>
        <taxon>Archaea</taxon>
        <taxon>Methanobacteriati</taxon>
        <taxon>Methanobacteriota</taxon>
        <taxon>Stenosarchaea group</taxon>
        <taxon>Halobacteria</taxon>
        <taxon>Halobacteriales</taxon>
        <taxon>Natrialbaceae</taxon>
        <taxon>Natrinema</taxon>
    </lineage>
</organism>
<dbReference type="KEGG" id="nvr:FEJ81_20880"/>
<evidence type="ECO:0000313" key="2">
    <source>
        <dbReference type="EMBL" id="QCS44734.1"/>
    </source>
</evidence>
<protein>
    <recommendedName>
        <fullName evidence="1">DUF8069 domain-containing protein</fullName>
    </recommendedName>
</protein>
<dbReference type="InterPro" id="IPR058382">
    <property type="entry name" value="DUF8069"/>
</dbReference>
<geneLocation type="plasmid" evidence="3">
    <name>pnve500</name>
</geneLocation>
<evidence type="ECO:0000259" key="1">
    <source>
        <dbReference type="Pfam" id="PF26266"/>
    </source>
</evidence>
<dbReference type="EMBL" id="CP040331">
    <property type="protein sequence ID" value="QCS44734.1"/>
    <property type="molecule type" value="Genomic_DNA"/>
</dbReference>
<keyword evidence="2" id="KW-0614">Plasmid</keyword>
<dbReference type="AlphaFoldDB" id="A0A4P8WMS5"/>
<name>A0A4P8WMS5_9EURY</name>
<sequence length="93" mass="10130">MPDPNPRNDTSADYEQFEKALLTQDRDAASVVTADIDDATARNLVSDLVDTDVVTPVPESRVLVHELSGTTFDSITQLAVFHRGWTAARDADA</sequence>
<accession>A0A4P8WMS5</accession>
<reference evidence="3" key="1">
    <citation type="submission" date="2019-05" db="EMBL/GenBank/DDBJ databases">
        <title>Genome sequence and methylation pattern of the halophilic Archaeon Natrinema versiforme BOL5-4.</title>
        <authorList>
            <person name="DasSarma P."/>
            <person name="Anton B.P."/>
            <person name="DasSarma S.L."/>
            <person name="Martinez F.L."/>
            <person name="Guzman D."/>
            <person name="Roberts R.J."/>
            <person name="DasSarma S."/>
        </authorList>
    </citation>
    <scope>NUCLEOTIDE SEQUENCE [LARGE SCALE GENOMIC DNA]</scope>
    <source>
        <strain evidence="3">BOL5-4</strain>
        <plasmid evidence="3">pnve500</plasmid>
    </source>
</reference>
<dbReference type="RefSeq" id="WP_138247132.1">
    <property type="nucleotide sequence ID" value="NZ_CP040331.1"/>
</dbReference>
<dbReference type="Proteomes" id="UP000302218">
    <property type="component" value="Plasmid pNVE500"/>
</dbReference>
<evidence type="ECO:0000313" key="3">
    <source>
        <dbReference type="Proteomes" id="UP000302218"/>
    </source>
</evidence>
<dbReference type="GeneID" id="40267784"/>
<dbReference type="Pfam" id="PF26266">
    <property type="entry name" value="DUF8069"/>
    <property type="match status" value="1"/>
</dbReference>